<evidence type="ECO:0000313" key="10">
    <source>
        <dbReference type="Proteomes" id="UP000256645"/>
    </source>
</evidence>
<sequence length="187" mass="19809">MNAGICQDYCASRQYTIFGLEDSQQCFCGNTLISSIGTATNGQCNSACLGHTTEACGGSYYINIYSTTETSITASSLTPTTVSATSAIKSVGLTSGQIAGISVGCVLFGALVMFGVFMLWLRKRKSSQAGKPTQPVYNTLDQPKAMVSNHGVQKRPFESGAASIHEMPVLTSDYATELPGVPHNEER</sequence>
<dbReference type="AlphaFoldDB" id="A0A3D8QG90"/>
<reference evidence="9 10" key="1">
    <citation type="journal article" date="2018" name="IMA Fungus">
        <title>IMA Genome-F 9: Draft genome sequence of Annulohypoxylon stygium, Aspergillus mulundensis, Berkeleyomyces basicola (syn. Thielaviopsis basicola), Ceratocystis smalleyi, two Cercospora beticola strains, Coleophoma cylindrospora, Fusarium fracticaudum, Phialophora cf. hyalina, and Morchella septimelata.</title>
        <authorList>
            <person name="Wingfield B.D."/>
            <person name="Bills G.F."/>
            <person name="Dong Y."/>
            <person name="Huang W."/>
            <person name="Nel W.J."/>
            <person name="Swalarsk-Parry B.S."/>
            <person name="Vaghefi N."/>
            <person name="Wilken P.M."/>
            <person name="An Z."/>
            <person name="de Beer Z.W."/>
            <person name="De Vos L."/>
            <person name="Chen L."/>
            <person name="Duong T.A."/>
            <person name="Gao Y."/>
            <person name="Hammerbacher A."/>
            <person name="Kikkert J.R."/>
            <person name="Li Y."/>
            <person name="Li H."/>
            <person name="Li K."/>
            <person name="Li Q."/>
            <person name="Liu X."/>
            <person name="Ma X."/>
            <person name="Naidoo K."/>
            <person name="Pethybridge S.J."/>
            <person name="Sun J."/>
            <person name="Steenkamp E.T."/>
            <person name="van der Nest M.A."/>
            <person name="van Wyk S."/>
            <person name="Wingfield M.J."/>
            <person name="Xiong C."/>
            <person name="Yue Q."/>
            <person name="Zhang X."/>
        </authorList>
    </citation>
    <scope>NUCLEOTIDE SEQUENCE [LARGE SCALE GENOMIC DNA]</scope>
    <source>
        <strain evidence="9 10">BP6252</strain>
    </source>
</reference>
<dbReference type="EMBL" id="PDLM01000015">
    <property type="protein sequence ID" value="RDW60757.1"/>
    <property type="molecule type" value="Genomic_DNA"/>
</dbReference>
<keyword evidence="4 7" id="KW-1133">Transmembrane helix</keyword>
<comment type="subcellular location">
    <subcellularLocation>
        <location evidence="1">Membrane</location>
        <topology evidence="1">Single-pass membrane protein</topology>
    </subcellularLocation>
</comment>
<dbReference type="STRING" id="1849047.A0A3D8QG90"/>
<evidence type="ECO:0000313" key="9">
    <source>
        <dbReference type="EMBL" id="RDW60757.1"/>
    </source>
</evidence>
<dbReference type="PANTHER" id="PTHR24269:SF16">
    <property type="entry name" value="PROTEIN SLG1"/>
    <property type="match status" value="1"/>
</dbReference>
<keyword evidence="6" id="KW-0325">Glycoprotein</keyword>
<evidence type="ECO:0000256" key="2">
    <source>
        <dbReference type="ARBA" id="ARBA00022692"/>
    </source>
</evidence>
<gene>
    <name evidence="9" type="ORF">BP6252_12140</name>
</gene>
<dbReference type="GO" id="GO:0005886">
    <property type="term" value="C:plasma membrane"/>
    <property type="evidence" value="ECO:0007669"/>
    <property type="project" value="TreeGrafter"/>
</dbReference>
<dbReference type="InterPro" id="IPR051836">
    <property type="entry name" value="Kremen_rcpt"/>
</dbReference>
<evidence type="ECO:0000259" key="8">
    <source>
        <dbReference type="PROSITE" id="PS51212"/>
    </source>
</evidence>
<feature type="transmembrane region" description="Helical" evidence="7">
    <location>
        <begin position="98"/>
        <end position="121"/>
    </location>
</feature>
<evidence type="ECO:0000256" key="6">
    <source>
        <dbReference type="ARBA" id="ARBA00023180"/>
    </source>
</evidence>
<dbReference type="Pfam" id="PF01822">
    <property type="entry name" value="WSC"/>
    <property type="match status" value="1"/>
</dbReference>
<protein>
    <recommendedName>
        <fullName evidence="8">WSC domain-containing protein</fullName>
    </recommendedName>
</protein>
<dbReference type="PROSITE" id="PS51212">
    <property type="entry name" value="WSC"/>
    <property type="match status" value="1"/>
</dbReference>
<dbReference type="PANTHER" id="PTHR24269">
    <property type="entry name" value="KREMEN PROTEIN"/>
    <property type="match status" value="1"/>
</dbReference>
<evidence type="ECO:0000256" key="5">
    <source>
        <dbReference type="ARBA" id="ARBA00023136"/>
    </source>
</evidence>
<dbReference type="InterPro" id="IPR002889">
    <property type="entry name" value="WSC_carb-bd"/>
</dbReference>
<feature type="domain" description="WSC" evidence="8">
    <location>
        <begin position="1"/>
        <end position="68"/>
    </location>
</feature>
<proteinExistence type="predicted"/>
<accession>A0A3D8QG90</accession>
<comment type="caution">
    <text evidence="9">The sequence shown here is derived from an EMBL/GenBank/DDBJ whole genome shotgun (WGS) entry which is preliminary data.</text>
</comment>
<evidence type="ECO:0000256" key="7">
    <source>
        <dbReference type="SAM" id="Phobius"/>
    </source>
</evidence>
<evidence type="ECO:0000256" key="1">
    <source>
        <dbReference type="ARBA" id="ARBA00004167"/>
    </source>
</evidence>
<name>A0A3D8QG90_9HELO</name>
<keyword evidence="5 7" id="KW-0472">Membrane</keyword>
<evidence type="ECO:0000256" key="3">
    <source>
        <dbReference type="ARBA" id="ARBA00022729"/>
    </source>
</evidence>
<dbReference type="Proteomes" id="UP000256645">
    <property type="component" value="Unassembled WGS sequence"/>
</dbReference>
<keyword evidence="2 7" id="KW-0812">Transmembrane</keyword>
<organism evidence="9 10">
    <name type="scientific">Coleophoma cylindrospora</name>
    <dbReference type="NCBI Taxonomy" id="1849047"/>
    <lineage>
        <taxon>Eukaryota</taxon>
        <taxon>Fungi</taxon>
        <taxon>Dikarya</taxon>
        <taxon>Ascomycota</taxon>
        <taxon>Pezizomycotina</taxon>
        <taxon>Leotiomycetes</taxon>
        <taxon>Helotiales</taxon>
        <taxon>Dermateaceae</taxon>
        <taxon>Coleophoma</taxon>
    </lineage>
</organism>
<keyword evidence="3" id="KW-0732">Signal</keyword>
<dbReference type="OrthoDB" id="5985073at2759"/>
<keyword evidence="10" id="KW-1185">Reference proteome</keyword>
<evidence type="ECO:0000256" key="4">
    <source>
        <dbReference type="ARBA" id="ARBA00022989"/>
    </source>
</evidence>